<evidence type="ECO:0000256" key="5">
    <source>
        <dbReference type="PROSITE-ProRule" id="PRU10141"/>
    </source>
</evidence>
<feature type="transmembrane region" description="Helical" evidence="7">
    <location>
        <begin position="368"/>
        <end position="389"/>
    </location>
</feature>
<dbReference type="SUPFAM" id="SSF56112">
    <property type="entry name" value="Protein kinase-like (PK-like)"/>
    <property type="match status" value="1"/>
</dbReference>
<dbReference type="Gene3D" id="1.10.510.10">
    <property type="entry name" value="Transferase(Phosphotransferase) domain 1"/>
    <property type="match status" value="1"/>
</dbReference>
<proteinExistence type="predicted"/>
<feature type="compositionally biased region" description="Pro residues" evidence="6">
    <location>
        <begin position="453"/>
        <end position="476"/>
    </location>
</feature>
<dbReference type="GO" id="GO:0004674">
    <property type="term" value="F:protein serine/threonine kinase activity"/>
    <property type="evidence" value="ECO:0007669"/>
    <property type="project" value="TreeGrafter"/>
</dbReference>
<evidence type="ECO:0000259" key="8">
    <source>
        <dbReference type="PROSITE" id="PS50011"/>
    </source>
</evidence>
<dbReference type="SMART" id="SM00220">
    <property type="entry name" value="S_TKc"/>
    <property type="match status" value="1"/>
</dbReference>
<evidence type="ECO:0000256" key="7">
    <source>
        <dbReference type="SAM" id="Phobius"/>
    </source>
</evidence>
<keyword evidence="2 5" id="KW-0547">Nucleotide-binding</keyword>
<dbReference type="PROSITE" id="PS00107">
    <property type="entry name" value="PROTEIN_KINASE_ATP"/>
    <property type="match status" value="1"/>
</dbReference>
<keyword evidence="7" id="KW-0812">Transmembrane</keyword>
<dbReference type="Proteomes" id="UP000597444">
    <property type="component" value="Unassembled WGS sequence"/>
</dbReference>
<evidence type="ECO:0000256" key="6">
    <source>
        <dbReference type="SAM" id="MobiDB-lite"/>
    </source>
</evidence>
<dbReference type="PROSITE" id="PS00108">
    <property type="entry name" value="PROTEIN_KINASE_ST"/>
    <property type="match status" value="1"/>
</dbReference>
<dbReference type="RefSeq" id="WP_236065052.1">
    <property type="nucleotide sequence ID" value="NZ_BNJK01000001.1"/>
</dbReference>
<keyword evidence="4 5" id="KW-0067">ATP-binding</keyword>
<organism evidence="9 10">
    <name type="scientific">Reticulibacter mediterranei</name>
    <dbReference type="NCBI Taxonomy" id="2778369"/>
    <lineage>
        <taxon>Bacteria</taxon>
        <taxon>Bacillati</taxon>
        <taxon>Chloroflexota</taxon>
        <taxon>Ktedonobacteria</taxon>
        <taxon>Ktedonobacterales</taxon>
        <taxon>Reticulibacteraceae</taxon>
        <taxon>Reticulibacter</taxon>
    </lineage>
</organism>
<dbReference type="EMBL" id="BNJK01000001">
    <property type="protein sequence ID" value="GHO96937.1"/>
    <property type="molecule type" value="Genomic_DNA"/>
</dbReference>
<keyword evidence="1" id="KW-0808">Transferase</keyword>
<protein>
    <recommendedName>
        <fullName evidence="8">Protein kinase domain-containing protein</fullName>
    </recommendedName>
</protein>
<dbReference type="GO" id="GO:0005524">
    <property type="term" value="F:ATP binding"/>
    <property type="evidence" value="ECO:0007669"/>
    <property type="project" value="UniProtKB-UniRule"/>
</dbReference>
<sequence length="484" mass="52438">MSDSSNDLVGELIGNYRLLRLLGKGGYANVYLGEHIYHNTRVAIKLFHRNVSDADLEEILTEARTIAKLEHPRIIRIFECNIENEYPYLVMSYAPQGSLRQRHPRGTRLPCSLVVSYVEQIAAALQYAHEHKLVHRDVKPENMLVGEDGQLLLSDFGLVTFARTTGNQTTGDMRGTVAYMAPEQLHGKPRTKSDQYSLAIVAYEWLCGQRPFGGAFAEIASQHILAAPPSLTEQVPDLPPAVEQVIFKAMAKHPANRFENVTLFAQALQQANLSSVSAPLPAATKRVASQALTPLPDSSRVSSSLLPSVPPELLVEELSTQIDAQQFWSYDSPSLKPVNAATTSMHPAQKGEERSSSRLISSRTLRTLMILSGLLLLIGGSLVLSSGIFTPSQPAPKPPKVNDGMSTTIVSTATVPVTKKTVTVVSQPTPTPTLQPTKPAKPTAKPTQRATPTPTPTEKPTATPTPTPTPLVPPLPTIVGGLFP</sequence>
<keyword evidence="10" id="KW-1185">Reference proteome</keyword>
<evidence type="ECO:0000313" key="9">
    <source>
        <dbReference type="EMBL" id="GHO96937.1"/>
    </source>
</evidence>
<evidence type="ECO:0000256" key="4">
    <source>
        <dbReference type="ARBA" id="ARBA00022840"/>
    </source>
</evidence>
<dbReference type="InterPro" id="IPR008271">
    <property type="entry name" value="Ser/Thr_kinase_AS"/>
</dbReference>
<evidence type="ECO:0000313" key="10">
    <source>
        <dbReference type="Proteomes" id="UP000597444"/>
    </source>
</evidence>
<feature type="binding site" evidence="5">
    <location>
        <position position="45"/>
    </location>
    <ligand>
        <name>ATP</name>
        <dbReference type="ChEBI" id="CHEBI:30616"/>
    </ligand>
</feature>
<dbReference type="PANTHER" id="PTHR43289">
    <property type="entry name" value="MITOGEN-ACTIVATED PROTEIN KINASE KINASE KINASE 20-RELATED"/>
    <property type="match status" value="1"/>
</dbReference>
<keyword evidence="7" id="KW-0472">Membrane</keyword>
<dbReference type="InterPro" id="IPR011009">
    <property type="entry name" value="Kinase-like_dom_sf"/>
</dbReference>
<dbReference type="PROSITE" id="PS50011">
    <property type="entry name" value="PROTEIN_KINASE_DOM"/>
    <property type="match status" value="1"/>
</dbReference>
<feature type="domain" description="Protein kinase" evidence="8">
    <location>
        <begin position="16"/>
        <end position="273"/>
    </location>
</feature>
<keyword evidence="7" id="KW-1133">Transmembrane helix</keyword>
<feature type="region of interest" description="Disordered" evidence="6">
    <location>
        <begin position="339"/>
        <end position="358"/>
    </location>
</feature>
<dbReference type="Pfam" id="PF00069">
    <property type="entry name" value="Pkinase"/>
    <property type="match status" value="1"/>
</dbReference>
<evidence type="ECO:0000256" key="3">
    <source>
        <dbReference type="ARBA" id="ARBA00022777"/>
    </source>
</evidence>
<feature type="region of interest" description="Disordered" evidence="6">
    <location>
        <begin position="424"/>
        <end position="484"/>
    </location>
</feature>
<dbReference type="InterPro" id="IPR000719">
    <property type="entry name" value="Prot_kinase_dom"/>
</dbReference>
<dbReference type="CDD" id="cd14014">
    <property type="entry name" value="STKc_PknB_like"/>
    <property type="match status" value="1"/>
</dbReference>
<name>A0A8J3N3D3_9CHLR</name>
<feature type="compositionally biased region" description="Low complexity" evidence="6">
    <location>
        <begin position="424"/>
        <end position="452"/>
    </location>
</feature>
<dbReference type="PANTHER" id="PTHR43289:SF34">
    <property type="entry name" value="SERINE_THREONINE-PROTEIN KINASE YBDM-RELATED"/>
    <property type="match status" value="1"/>
</dbReference>
<evidence type="ECO:0000256" key="2">
    <source>
        <dbReference type="ARBA" id="ARBA00022741"/>
    </source>
</evidence>
<evidence type="ECO:0000256" key="1">
    <source>
        <dbReference type="ARBA" id="ARBA00022679"/>
    </source>
</evidence>
<dbReference type="AlphaFoldDB" id="A0A8J3N3D3"/>
<reference evidence="9" key="1">
    <citation type="submission" date="2020-10" db="EMBL/GenBank/DDBJ databases">
        <title>Taxonomic study of unclassified bacteria belonging to the class Ktedonobacteria.</title>
        <authorList>
            <person name="Yabe S."/>
            <person name="Wang C.M."/>
            <person name="Zheng Y."/>
            <person name="Sakai Y."/>
            <person name="Cavaletti L."/>
            <person name="Monciardini P."/>
            <person name="Donadio S."/>
        </authorList>
    </citation>
    <scope>NUCLEOTIDE SEQUENCE</scope>
    <source>
        <strain evidence="9">ID150040</strain>
    </source>
</reference>
<gene>
    <name evidence="9" type="ORF">KSF_069850</name>
</gene>
<dbReference type="InterPro" id="IPR017441">
    <property type="entry name" value="Protein_kinase_ATP_BS"/>
</dbReference>
<comment type="caution">
    <text evidence="9">The sequence shown here is derived from an EMBL/GenBank/DDBJ whole genome shotgun (WGS) entry which is preliminary data.</text>
</comment>
<dbReference type="FunFam" id="1.10.510.10:FF:000571">
    <property type="entry name" value="Maternal embryonic leucine zipper kinase"/>
    <property type="match status" value="1"/>
</dbReference>
<accession>A0A8J3N3D3</accession>
<keyword evidence="3" id="KW-0418">Kinase</keyword>